<feature type="chain" id="PRO_5012827245" evidence="1">
    <location>
        <begin position="20"/>
        <end position="164"/>
    </location>
</feature>
<dbReference type="InterPro" id="IPR012674">
    <property type="entry name" value="Calycin"/>
</dbReference>
<dbReference type="GO" id="GO:0030682">
    <property type="term" value="P:symbiont-mediated perturbation of host defenses"/>
    <property type="evidence" value="ECO:0007669"/>
    <property type="project" value="InterPro"/>
</dbReference>
<dbReference type="GO" id="GO:0043176">
    <property type="term" value="F:amine binding"/>
    <property type="evidence" value="ECO:0007669"/>
    <property type="project" value="InterPro"/>
</dbReference>
<dbReference type="AlphaFoldDB" id="A0A224YHX5"/>
<reference evidence="2" key="1">
    <citation type="journal article" date="2017" name="Parasit. Vectors">
        <title>Sialotranscriptomics of Rhipicephalus zambeziensis reveals intricate expression profiles of secretory proteins and suggests tight temporal transcriptional regulation during blood-feeding.</title>
        <authorList>
            <person name="de Castro M.H."/>
            <person name="de Klerk D."/>
            <person name="Pienaar R."/>
            <person name="Rees D.J.G."/>
            <person name="Mans B.J."/>
        </authorList>
    </citation>
    <scope>NUCLEOTIDE SEQUENCE</scope>
    <source>
        <tissue evidence="2">Salivary glands</tissue>
    </source>
</reference>
<proteinExistence type="predicted"/>
<dbReference type="Pfam" id="PF02098">
    <property type="entry name" value="His_binding"/>
    <property type="match status" value="1"/>
</dbReference>
<evidence type="ECO:0000256" key="1">
    <source>
        <dbReference type="SAM" id="SignalP"/>
    </source>
</evidence>
<dbReference type="EMBL" id="GFPF01004193">
    <property type="protein sequence ID" value="MAA15339.1"/>
    <property type="molecule type" value="Transcribed_RNA"/>
</dbReference>
<dbReference type="InterPro" id="IPR002970">
    <property type="entry name" value="Tick_his-bd"/>
</dbReference>
<accession>A0A224YHX5</accession>
<name>A0A224YHX5_9ACAR</name>
<organism evidence="2">
    <name type="scientific">Rhipicephalus zambeziensis</name>
    <dbReference type="NCBI Taxonomy" id="60191"/>
    <lineage>
        <taxon>Eukaryota</taxon>
        <taxon>Metazoa</taxon>
        <taxon>Ecdysozoa</taxon>
        <taxon>Arthropoda</taxon>
        <taxon>Chelicerata</taxon>
        <taxon>Arachnida</taxon>
        <taxon>Acari</taxon>
        <taxon>Parasitiformes</taxon>
        <taxon>Ixodida</taxon>
        <taxon>Ixodoidea</taxon>
        <taxon>Ixodidae</taxon>
        <taxon>Rhipicephalinae</taxon>
        <taxon>Rhipicephalus</taxon>
        <taxon>Rhipicephalus</taxon>
    </lineage>
</organism>
<feature type="signal peptide" evidence="1">
    <location>
        <begin position="1"/>
        <end position="19"/>
    </location>
</feature>
<dbReference type="Gene3D" id="2.40.128.20">
    <property type="match status" value="1"/>
</dbReference>
<sequence>MQPCQFAILLLALFAFAHALDLEDLRKALDTDETIRLKKRSYPRGNTCVRASREFLNGADYKFQQYFKSGNEEKTNTLFGKLNQEAGQNPYMIVSKSQGENGIKYTLESWNSEEKCGVLTLQLPGQSQKQCEMHVWNSNVNGDLKDCEEKYQMSCPGRQYEVDC</sequence>
<evidence type="ECO:0000313" key="2">
    <source>
        <dbReference type="EMBL" id="MAA15339.1"/>
    </source>
</evidence>
<protein>
    <submittedName>
        <fullName evidence="2">Lipocalin</fullName>
    </submittedName>
</protein>
<dbReference type="SUPFAM" id="SSF50814">
    <property type="entry name" value="Lipocalins"/>
    <property type="match status" value="1"/>
</dbReference>
<keyword evidence="1" id="KW-0732">Signal</keyword>